<dbReference type="GO" id="GO:0005829">
    <property type="term" value="C:cytosol"/>
    <property type="evidence" value="ECO:0007669"/>
    <property type="project" value="UniProtKB-SubCell"/>
</dbReference>
<evidence type="ECO:0000313" key="2">
    <source>
        <dbReference type="EMBL" id="JAS02126.1"/>
    </source>
</evidence>
<dbReference type="InterPro" id="IPR005201">
    <property type="entry name" value="TIM_ENGase"/>
</dbReference>
<dbReference type="PANTHER" id="PTHR13246:SF1">
    <property type="entry name" value="CYTOSOLIC ENDO-BETA-N-ACETYLGLUCOSAMINIDASE"/>
    <property type="match status" value="1"/>
</dbReference>
<evidence type="ECO:0000259" key="1">
    <source>
        <dbReference type="Pfam" id="PF03644"/>
    </source>
</evidence>
<dbReference type="EMBL" id="GEMB01001020">
    <property type="protein sequence ID" value="JAS02126.1"/>
    <property type="molecule type" value="Transcribed_RNA"/>
</dbReference>
<proteinExistence type="predicted"/>
<name>A0A161MJH9_TRIIF</name>
<dbReference type="InterPro" id="IPR032979">
    <property type="entry name" value="ENGase"/>
</dbReference>
<sequence>MEVTLNNAGSRKRDVFVGVDVFGRGCRGGGGFGTVEAVEAVRKWELSVALFAPGWVHECCLPGEHFLSRDYKFWDYLCDHLYVQGPSFLPFRTTFLSRKRKEIFRKRKTRKRRTMVRFE</sequence>
<organism evidence="2">
    <name type="scientific">Triatoma infestans</name>
    <name type="common">Assassin bug</name>
    <dbReference type="NCBI Taxonomy" id="30076"/>
    <lineage>
        <taxon>Eukaryota</taxon>
        <taxon>Metazoa</taxon>
        <taxon>Ecdysozoa</taxon>
        <taxon>Arthropoda</taxon>
        <taxon>Hexapoda</taxon>
        <taxon>Insecta</taxon>
        <taxon>Pterygota</taxon>
        <taxon>Neoptera</taxon>
        <taxon>Paraneoptera</taxon>
        <taxon>Hemiptera</taxon>
        <taxon>Heteroptera</taxon>
        <taxon>Panheteroptera</taxon>
        <taxon>Cimicomorpha</taxon>
        <taxon>Reduviidae</taxon>
        <taxon>Triatominae</taxon>
        <taxon>Triatoma</taxon>
    </lineage>
</organism>
<dbReference type="Pfam" id="PF03644">
    <property type="entry name" value="Glyco_hydro_85"/>
    <property type="match status" value="1"/>
</dbReference>
<dbReference type="GO" id="GO:0033925">
    <property type="term" value="F:mannosyl-glycoprotein endo-beta-N-acetylglucosaminidase activity"/>
    <property type="evidence" value="ECO:0007669"/>
    <property type="project" value="UniProtKB-EC"/>
</dbReference>
<protein>
    <submittedName>
        <fullName evidence="2">Cytosolic endo-beta-n-acetylglucosaminidase</fullName>
    </submittedName>
</protein>
<dbReference type="Gene3D" id="3.20.20.80">
    <property type="entry name" value="Glycosidases"/>
    <property type="match status" value="1"/>
</dbReference>
<accession>A0A161MJH9</accession>
<feature type="domain" description="Cytosolic endo-beta-N-acetylglucosaminidase TIM barrel" evidence="1">
    <location>
        <begin position="8"/>
        <end position="74"/>
    </location>
</feature>
<dbReference type="PANTHER" id="PTHR13246">
    <property type="entry name" value="ENDO BETA N-ACETYLGLUCOSAMINIDASE"/>
    <property type="match status" value="1"/>
</dbReference>
<reference evidence="2" key="1">
    <citation type="submission" date="2016-04" db="EMBL/GenBank/DDBJ databases">
        <authorList>
            <person name="Calderon-Fernandez G.M.Sr."/>
        </authorList>
    </citation>
    <scope>NUCLEOTIDE SEQUENCE</scope>
    <source>
        <strain evidence="2">Int1</strain>
        <tissue evidence="2">Integument</tissue>
    </source>
</reference>
<reference evidence="2" key="2">
    <citation type="journal article" date="2017" name="J. Med. Entomol.">
        <title>Transcriptome Analysis of the Triatoma infestans (Hemiptera: Reduviidae) Integument.</title>
        <authorList>
            <person name="Calderon-Fernandez G.M."/>
            <person name="Moriconi D.E."/>
            <person name="Dulbecco A.B."/>
            <person name="Juarez M.P."/>
        </authorList>
    </citation>
    <scope>NUCLEOTIDE SEQUENCE</scope>
    <source>
        <strain evidence="2">Int1</strain>
        <tissue evidence="2">Integument</tissue>
    </source>
</reference>
<dbReference type="AlphaFoldDB" id="A0A161MJH9"/>